<evidence type="ECO:0000313" key="2">
    <source>
        <dbReference type="EMBL" id="CAH2269056.1"/>
    </source>
</evidence>
<keyword evidence="3" id="KW-1185">Reference proteome</keyword>
<keyword evidence="1" id="KW-0812">Transmembrane</keyword>
<gene>
    <name evidence="2" type="primary">jg16073</name>
    <name evidence="2" type="ORF">PAEG_LOCUS27347</name>
</gene>
<dbReference type="AlphaFoldDB" id="A0A8S4SMY9"/>
<organism evidence="2 3">
    <name type="scientific">Pararge aegeria aegeria</name>
    <dbReference type="NCBI Taxonomy" id="348720"/>
    <lineage>
        <taxon>Eukaryota</taxon>
        <taxon>Metazoa</taxon>
        <taxon>Ecdysozoa</taxon>
        <taxon>Arthropoda</taxon>
        <taxon>Hexapoda</taxon>
        <taxon>Insecta</taxon>
        <taxon>Pterygota</taxon>
        <taxon>Neoptera</taxon>
        <taxon>Endopterygota</taxon>
        <taxon>Lepidoptera</taxon>
        <taxon>Glossata</taxon>
        <taxon>Ditrysia</taxon>
        <taxon>Papilionoidea</taxon>
        <taxon>Nymphalidae</taxon>
        <taxon>Satyrinae</taxon>
        <taxon>Satyrini</taxon>
        <taxon>Parargina</taxon>
        <taxon>Pararge</taxon>
    </lineage>
</organism>
<accession>A0A8S4SMY9</accession>
<protein>
    <submittedName>
        <fullName evidence="2">Jg16073 protein</fullName>
    </submittedName>
</protein>
<reference evidence="2" key="1">
    <citation type="submission" date="2022-03" db="EMBL/GenBank/DDBJ databases">
        <authorList>
            <person name="Lindestad O."/>
        </authorList>
    </citation>
    <scope>NUCLEOTIDE SEQUENCE</scope>
</reference>
<evidence type="ECO:0000313" key="3">
    <source>
        <dbReference type="Proteomes" id="UP000838756"/>
    </source>
</evidence>
<feature type="transmembrane region" description="Helical" evidence="1">
    <location>
        <begin position="20"/>
        <end position="40"/>
    </location>
</feature>
<keyword evidence="1" id="KW-1133">Transmembrane helix</keyword>
<sequence length="286" mass="33068">MSCRNRLGGMTTILSNRISLPAGILVFIGAATIGYCVWSPEGIKQDYDKLARIMYLYDPHACGYNLRSFTSMMTLQLQNDTKSLHLRPIKWRPPVMTVSTRLAAKTRKYVKLSVILHVFWLLVAIVLRIFRSSTKLKLLKFILAISFYACVFIVTFDLSMAIVYIAHIQQSLTKGMILRYSGWGVEMKLQRYDDFGGWYPMVASACWMRGIIIIGLNIYSCRVLQVIRRRIEKREVKKKVALQENLPIPEPMFGQPSERDEGVLYFRSGDYRPITRKPNRPSLFFF</sequence>
<feature type="transmembrane region" description="Helical" evidence="1">
    <location>
        <begin position="109"/>
        <end position="130"/>
    </location>
</feature>
<keyword evidence="1" id="KW-0472">Membrane</keyword>
<comment type="caution">
    <text evidence="2">The sequence shown here is derived from an EMBL/GenBank/DDBJ whole genome shotgun (WGS) entry which is preliminary data.</text>
</comment>
<dbReference type="OrthoDB" id="7361290at2759"/>
<evidence type="ECO:0000256" key="1">
    <source>
        <dbReference type="SAM" id="Phobius"/>
    </source>
</evidence>
<dbReference type="EMBL" id="CAKXAJ010026487">
    <property type="protein sequence ID" value="CAH2269056.1"/>
    <property type="molecule type" value="Genomic_DNA"/>
</dbReference>
<feature type="transmembrane region" description="Helical" evidence="1">
    <location>
        <begin position="142"/>
        <end position="166"/>
    </location>
</feature>
<name>A0A8S4SMY9_9NEOP</name>
<proteinExistence type="predicted"/>
<dbReference type="Proteomes" id="UP000838756">
    <property type="component" value="Unassembled WGS sequence"/>
</dbReference>
<feature type="transmembrane region" description="Helical" evidence="1">
    <location>
        <begin position="197"/>
        <end position="219"/>
    </location>
</feature>